<dbReference type="Proteomes" id="UP000242180">
    <property type="component" value="Unassembled WGS sequence"/>
</dbReference>
<dbReference type="STRING" id="13706.A0A1X2H1H9"/>
<organism evidence="2 3">
    <name type="scientific">Syncephalastrum racemosum</name>
    <name type="common">Filamentous fungus</name>
    <dbReference type="NCBI Taxonomy" id="13706"/>
    <lineage>
        <taxon>Eukaryota</taxon>
        <taxon>Fungi</taxon>
        <taxon>Fungi incertae sedis</taxon>
        <taxon>Mucoromycota</taxon>
        <taxon>Mucoromycotina</taxon>
        <taxon>Mucoromycetes</taxon>
        <taxon>Mucorales</taxon>
        <taxon>Syncephalastraceae</taxon>
        <taxon>Syncephalastrum</taxon>
    </lineage>
</organism>
<dbReference type="OrthoDB" id="2414723at2759"/>
<dbReference type="EMBL" id="MCGN01000011">
    <property type="protein sequence ID" value="ORY91280.1"/>
    <property type="molecule type" value="Genomic_DNA"/>
</dbReference>
<dbReference type="SMART" id="SM00225">
    <property type="entry name" value="BTB"/>
    <property type="match status" value="1"/>
</dbReference>
<gene>
    <name evidence="2" type="ORF">BCR43DRAFT_102625</name>
</gene>
<dbReference type="InterPro" id="IPR011333">
    <property type="entry name" value="SKP1/BTB/POZ_sf"/>
</dbReference>
<dbReference type="InParanoid" id="A0A1X2H1H9"/>
<name>A0A1X2H1H9_SYNRA</name>
<dbReference type="PANTHER" id="PTHR11145:SF8">
    <property type="entry name" value="RE57120P"/>
    <property type="match status" value="1"/>
</dbReference>
<protein>
    <submittedName>
        <fullName evidence="2">BTB/POZ protein</fullName>
    </submittedName>
</protein>
<evidence type="ECO:0000259" key="1">
    <source>
        <dbReference type="SMART" id="SM00225"/>
    </source>
</evidence>
<proteinExistence type="predicted"/>
<reference evidence="2 3" key="1">
    <citation type="submission" date="2016-07" db="EMBL/GenBank/DDBJ databases">
        <title>Pervasive Adenine N6-methylation of Active Genes in Fungi.</title>
        <authorList>
            <consortium name="DOE Joint Genome Institute"/>
            <person name="Mondo S.J."/>
            <person name="Dannebaum R.O."/>
            <person name="Kuo R.C."/>
            <person name="Labutti K."/>
            <person name="Haridas S."/>
            <person name="Kuo A."/>
            <person name="Salamov A."/>
            <person name="Ahrendt S.R."/>
            <person name="Lipzen A."/>
            <person name="Sullivan W."/>
            <person name="Andreopoulos W.B."/>
            <person name="Clum A."/>
            <person name="Lindquist E."/>
            <person name="Daum C."/>
            <person name="Ramamoorthy G.K."/>
            <person name="Gryganskyi A."/>
            <person name="Culley D."/>
            <person name="Magnuson J.K."/>
            <person name="James T.Y."/>
            <person name="O'Malley M.A."/>
            <person name="Stajich J.E."/>
            <person name="Spatafora J.W."/>
            <person name="Visel A."/>
            <person name="Grigoriev I.V."/>
        </authorList>
    </citation>
    <scope>NUCLEOTIDE SEQUENCE [LARGE SCALE GENOMIC DNA]</scope>
    <source>
        <strain evidence="2 3">NRRL 2496</strain>
    </source>
</reference>
<dbReference type="InterPro" id="IPR045068">
    <property type="entry name" value="BACURD1-3"/>
</dbReference>
<evidence type="ECO:0000313" key="2">
    <source>
        <dbReference type="EMBL" id="ORY91280.1"/>
    </source>
</evidence>
<dbReference type="Pfam" id="PF02214">
    <property type="entry name" value="BTB_2"/>
    <property type="match status" value="1"/>
</dbReference>
<sequence>MAAPSSFDTRTTISNICHGSSRITAGEAERQDQLRTALSSLSTHDSSAVLDDYHHDEGLTHDEGWQDFEPDYKQLREEYSSKKQRIFCLIRTKMETLQQLEWQYEKDKQIFHEELSAQYSELCRGLINKRDRLDRAKHQFSQESGVALDAILSSEKVRLNVGGSIFETSLTTLRRDETSLLATMFSGRHALEPEADGSYFIDRDPLHFRHVLNYLRDLRLSSSLLQDKKLCQELLQEAKYYRIDDLVQLLSTSN</sequence>
<dbReference type="InterPro" id="IPR000210">
    <property type="entry name" value="BTB/POZ_dom"/>
</dbReference>
<dbReference type="SUPFAM" id="SSF54695">
    <property type="entry name" value="POZ domain"/>
    <property type="match status" value="1"/>
</dbReference>
<dbReference type="Gene3D" id="3.30.710.10">
    <property type="entry name" value="Potassium Channel Kv1.1, Chain A"/>
    <property type="match status" value="1"/>
</dbReference>
<dbReference type="GO" id="GO:0051260">
    <property type="term" value="P:protein homooligomerization"/>
    <property type="evidence" value="ECO:0007669"/>
    <property type="project" value="InterPro"/>
</dbReference>
<keyword evidence="3" id="KW-1185">Reference proteome</keyword>
<evidence type="ECO:0000313" key="3">
    <source>
        <dbReference type="Proteomes" id="UP000242180"/>
    </source>
</evidence>
<accession>A0A1X2H1H9</accession>
<feature type="domain" description="BTB" evidence="1">
    <location>
        <begin position="155"/>
        <end position="253"/>
    </location>
</feature>
<dbReference type="PANTHER" id="PTHR11145">
    <property type="entry name" value="BTB/POZ DOMAIN-CONTAINING ADAPTER FOR CUL3-MEDIATED RHOA DEGRADATION PROTEIN FAMILY MEMBER"/>
    <property type="match status" value="1"/>
</dbReference>
<dbReference type="InterPro" id="IPR003131">
    <property type="entry name" value="T1-type_BTB"/>
</dbReference>
<comment type="caution">
    <text evidence="2">The sequence shown here is derived from an EMBL/GenBank/DDBJ whole genome shotgun (WGS) entry which is preliminary data.</text>
</comment>
<dbReference type="AlphaFoldDB" id="A0A1X2H1H9"/>